<dbReference type="SUPFAM" id="SSF51215">
    <property type="entry name" value="Regulatory protein AraC"/>
    <property type="match status" value="1"/>
</dbReference>
<evidence type="ECO:0000256" key="4">
    <source>
        <dbReference type="ARBA" id="ARBA00023163"/>
    </source>
</evidence>
<keyword evidence="1" id="KW-0805">Transcription regulation</keyword>
<dbReference type="InterPro" id="IPR014710">
    <property type="entry name" value="RmlC-like_jellyroll"/>
</dbReference>
<dbReference type="GO" id="GO:0003700">
    <property type="term" value="F:DNA-binding transcription factor activity"/>
    <property type="evidence" value="ECO:0007669"/>
    <property type="project" value="InterPro"/>
</dbReference>
<dbReference type="Gene3D" id="2.60.120.10">
    <property type="entry name" value="Jelly Rolls"/>
    <property type="match status" value="1"/>
</dbReference>
<dbReference type="RefSeq" id="WP_107348082.1">
    <property type="nucleotide sequence ID" value="NZ_PYMH01000002.1"/>
</dbReference>
<dbReference type="Proteomes" id="UP000241222">
    <property type="component" value="Unassembled WGS sequence"/>
</dbReference>
<dbReference type="SMART" id="SM00342">
    <property type="entry name" value="HTH_ARAC"/>
    <property type="match status" value="1"/>
</dbReference>
<proteinExistence type="predicted"/>
<dbReference type="PANTHER" id="PTHR46796">
    <property type="entry name" value="HTH-TYPE TRANSCRIPTIONAL ACTIVATOR RHAS-RELATED"/>
    <property type="match status" value="1"/>
</dbReference>
<keyword evidence="2" id="KW-0238">DNA-binding</keyword>
<evidence type="ECO:0000259" key="5">
    <source>
        <dbReference type="PROSITE" id="PS01124"/>
    </source>
</evidence>
<dbReference type="InterPro" id="IPR018062">
    <property type="entry name" value="HTH_AraC-typ_CS"/>
</dbReference>
<dbReference type="Gene3D" id="1.10.10.60">
    <property type="entry name" value="Homeodomain-like"/>
    <property type="match status" value="1"/>
</dbReference>
<name>A0A2T3J132_9GAMM</name>
<keyword evidence="4" id="KW-0804">Transcription</keyword>
<evidence type="ECO:0000313" key="6">
    <source>
        <dbReference type="EMBL" id="PSU34757.1"/>
    </source>
</evidence>
<dbReference type="Pfam" id="PF12833">
    <property type="entry name" value="HTH_18"/>
    <property type="match status" value="1"/>
</dbReference>
<evidence type="ECO:0000313" key="7">
    <source>
        <dbReference type="Proteomes" id="UP000241222"/>
    </source>
</evidence>
<reference evidence="6 7" key="1">
    <citation type="submission" date="2018-03" db="EMBL/GenBank/DDBJ databases">
        <title>Whole genome sequencing of Histamine producing bacteria.</title>
        <authorList>
            <person name="Butler K."/>
        </authorList>
    </citation>
    <scope>NUCLEOTIDE SEQUENCE [LARGE SCALE GENOMIC DNA]</scope>
    <source>
        <strain evidence="6 7">JCM 13586</strain>
    </source>
</reference>
<dbReference type="AlphaFoldDB" id="A0A2T3J132"/>
<gene>
    <name evidence="6" type="ORF">C9I99_06585</name>
</gene>
<dbReference type="InterPro" id="IPR050204">
    <property type="entry name" value="AraC_XylS_family_regulators"/>
</dbReference>
<accession>A0A2T3J132</accession>
<dbReference type="SUPFAM" id="SSF46689">
    <property type="entry name" value="Homeodomain-like"/>
    <property type="match status" value="2"/>
</dbReference>
<protein>
    <submittedName>
        <fullName evidence="6">AraC family transcriptional regulator</fullName>
    </submittedName>
</protein>
<keyword evidence="3" id="KW-0010">Activator</keyword>
<organism evidence="6 7">
    <name type="scientific">Photobacterium lutimaris</name>
    <dbReference type="NCBI Taxonomy" id="388278"/>
    <lineage>
        <taxon>Bacteria</taxon>
        <taxon>Pseudomonadati</taxon>
        <taxon>Pseudomonadota</taxon>
        <taxon>Gammaproteobacteria</taxon>
        <taxon>Vibrionales</taxon>
        <taxon>Vibrionaceae</taxon>
        <taxon>Photobacterium</taxon>
    </lineage>
</organism>
<evidence type="ECO:0000256" key="3">
    <source>
        <dbReference type="ARBA" id="ARBA00023159"/>
    </source>
</evidence>
<evidence type="ECO:0000256" key="1">
    <source>
        <dbReference type="ARBA" id="ARBA00023015"/>
    </source>
</evidence>
<evidence type="ECO:0000256" key="2">
    <source>
        <dbReference type="ARBA" id="ARBA00023125"/>
    </source>
</evidence>
<feature type="domain" description="HTH araC/xylS-type" evidence="5">
    <location>
        <begin position="174"/>
        <end position="271"/>
    </location>
</feature>
<keyword evidence="7" id="KW-1185">Reference proteome</keyword>
<dbReference type="PANTHER" id="PTHR46796:SF2">
    <property type="entry name" value="TRANSCRIPTIONAL REGULATORY PROTEIN"/>
    <property type="match status" value="1"/>
</dbReference>
<dbReference type="EMBL" id="PYMH01000002">
    <property type="protein sequence ID" value="PSU34757.1"/>
    <property type="molecule type" value="Genomic_DNA"/>
</dbReference>
<dbReference type="InterPro" id="IPR018060">
    <property type="entry name" value="HTH_AraC"/>
</dbReference>
<dbReference type="InterPro" id="IPR003313">
    <property type="entry name" value="AraC-bd"/>
</dbReference>
<dbReference type="Pfam" id="PF02311">
    <property type="entry name" value="AraC_binding"/>
    <property type="match status" value="1"/>
</dbReference>
<dbReference type="OrthoDB" id="9809338at2"/>
<dbReference type="InterPro" id="IPR009057">
    <property type="entry name" value="Homeodomain-like_sf"/>
</dbReference>
<dbReference type="PROSITE" id="PS00041">
    <property type="entry name" value="HTH_ARAC_FAMILY_1"/>
    <property type="match status" value="1"/>
</dbReference>
<dbReference type="GO" id="GO:0043565">
    <property type="term" value="F:sequence-specific DNA binding"/>
    <property type="evidence" value="ECO:0007669"/>
    <property type="project" value="InterPro"/>
</dbReference>
<comment type="caution">
    <text evidence="6">The sequence shown here is derived from an EMBL/GenBank/DDBJ whole genome shotgun (WGS) entry which is preliminary data.</text>
</comment>
<dbReference type="InterPro" id="IPR037923">
    <property type="entry name" value="HTH-like"/>
</dbReference>
<dbReference type="PROSITE" id="PS01124">
    <property type="entry name" value="HTH_ARAC_FAMILY_2"/>
    <property type="match status" value="1"/>
</dbReference>
<sequence>MAHTVRDINQRFWSSIHTPYLTIRSTSDSIQGYKAHSHEELSIGIIQSGMTCIAMGDKDILLQEGDIILIEPNKVHACNPVNGIARSYYMLYIDSAWCSKMLSTIYGYEVTQFTCHQSLISSQYSETALTALIERLYGQVSQQTVSEIEHALFHIVSCYCSPLAVRSNEDELAYELRSYLLENIAEPTSLSHIAQQLERPKESLIRSFKRRFGITPRSFVNNSRIEKAKLLLKNGMSIVDVANELGFSDQSQLHRAFVNYTASTPRQYQKGVLISDNNL</sequence>